<evidence type="ECO:0000256" key="3">
    <source>
        <dbReference type="ARBA" id="ARBA00022741"/>
    </source>
</evidence>
<evidence type="ECO:0000256" key="2">
    <source>
        <dbReference type="ARBA" id="ARBA00022679"/>
    </source>
</evidence>
<dbReference type="OrthoDB" id="5839at2759"/>
<accession>A0A024GPH5</accession>
<evidence type="ECO:0000313" key="7">
    <source>
        <dbReference type="EMBL" id="CCI48640.1"/>
    </source>
</evidence>
<keyword evidence="8" id="KW-1185">Reference proteome</keyword>
<name>A0A024GPH5_9STRA</name>
<gene>
    <name evidence="7" type="ORF">BN9_098280</name>
</gene>
<evidence type="ECO:0000256" key="1">
    <source>
        <dbReference type="ARBA" id="ARBA00008941"/>
    </source>
</evidence>
<dbReference type="PROSITE" id="PS50290">
    <property type="entry name" value="PI3_4_KINASE_3"/>
    <property type="match status" value="1"/>
</dbReference>
<feature type="domain" description="PI3K/PI4K catalytic" evidence="6">
    <location>
        <begin position="180"/>
        <end position="548"/>
    </location>
</feature>
<organism evidence="7 8">
    <name type="scientific">Albugo candida</name>
    <dbReference type="NCBI Taxonomy" id="65357"/>
    <lineage>
        <taxon>Eukaryota</taxon>
        <taxon>Sar</taxon>
        <taxon>Stramenopiles</taxon>
        <taxon>Oomycota</taxon>
        <taxon>Peronosporomycetes</taxon>
        <taxon>Albuginales</taxon>
        <taxon>Albuginaceae</taxon>
        <taxon>Albugo</taxon>
    </lineage>
</organism>
<dbReference type="PANTHER" id="PTHR45800:SF11">
    <property type="entry name" value="PHOSPHATIDYLINOSITOL 3-KINASE-RELATED PROTEIN KINASE"/>
    <property type="match status" value="1"/>
</dbReference>
<dbReference type="STRING" id="65357.A0A024GPH5"/>
<dbReference type="InterPro" id="IPR000403">
    <property type="entry name" value="PI3/4_kinase_cat_dom"/>
</dbReference>
<evidence type="ECO:0000256" key="4">
    <source>
        <dbReference type="ARBA" id="ARBA00022777"/>
    </source>
</evidence>
<dbReference type="InterPro" id="IPR044571">
    <property type="entry name" value="P4KG1-8"/>
</dbReference>
<dbReference type="InParanoid" id="A0A024GPH5"/>
<comment type="caution">
    <text evidence="7">The sequence shown here is derived from an EMBL/GenBank/DDBJ whole genome shotgun (WGS) entry which is preliminary data.</text>
</comment>
<evidence type="ECO:0000259" key="6">
    <source>
        <dbReference type="PROSITE" id="PS50290"/>
    </source>
</evidence>
<dbReference type="Proteomes" id="UP000053237">
    <property type="component" value="Unassembled WGS sequence"/>
</dbReference>
<dbReference type="GO" id="GO:0016301">
    <property type="term" value="F:kinase activity"/>
    <property type="evidence" value="ECO:0007669"/>
    <property type="project" value="UniProtKB-KW"/>
</dbReference>
<protein>
    <recommendedName>
        <fullName evidence="6">PI3K/PI4K catalytic domain-containing protein</fullName>
    </recommendedName>
</protein>
<keyword evidence="3" id="KW-0547">Nucleotide-binding</keyword>
<keyword evidence="2" id="KW-0808">Transferase</keyword>
<dbReference type="EMBL" id="CAIX01000240">
    <property type="protein sequence ID" value="CCI48640.1"/>
    <property type="molecule type" value="Genomic_DNA"/>
</dbReference>
<dbReference type="AlphaFoldDB" id="A0A024GPH5"/>
<proteinExistence type="inferred from homology"/>
<evidence type="ECO:0000256" key="5">
    <source>
        <dbReference type="ARBA" id="ARBA00022840"/>
    </source>
</evidence>
<evidence type="ECO:0000313" key="8">
    <source>
        <dbReference type="Proteomes" id="UP000053237"/>
    </source>
</evidence>
<keyword evidence="4" id="KW-0418">Kinase</keyword>
<reference evidence="7 8" key="1">
    <citation type="submission" date="2012-05" db="EMBL/GenBank/DDBJ databases">
        <title>Recombination and specialization in a pathogen metapopulation.</title>
        <authorList>
            <person name="Gardiner A."/>
            <person name="Kemen E."/>
            <person name="Schultz-Larsen T."/>
            <person name="MacLean D."/>
            <person name="Van Oosterhout C."/>
            <person name="Jones J.D.G."/>
        </authorList>
    </citation>
    <scope>NUCLEOTIDE SEQUENCE [LARGE SCALE GENOMIC DNA]</scope>
    <source>
        <strain evidence="7 8">Ac Nc2</strain>
    </source>
</reference>
<keyword evidence="5" id="KW-0067">ATP-binding</keyword>
<sequence>MVKLMTSAAAAPRTLNYMAASSPLKLGVRSQGEQPRGIWRSAIWQAGSLALGKSSTVAGQNVKLHDNQLTFAHEGPHTNSFGPVSDLPYAESAILRVDKQGIDNVAQALKKKSPCVDLSIAVADNKLSRVGFDYCKVQEKHLKSEGAQETLQKSSILNELDEFQCTSEQRILVYPDYFSEEEKEIVIKAAGSLGLEYQRGERNLVVLKTGSADKKTHLLRNCSIKEDLFVNVTELAQHGKERFAARLRLRRMNSGSGTRRNMLWDVAQLSTSDEGMADPVEEGVGGVYTVQSRTSGQKLAIFKPAEEERFVREGLQPGEGAIREEVAYVLDSRMNGFSGVPPTAVARINLSGAVRSQKGAVQRFMSSHKGSMEGFGMPRDIVKAEKFVLAEQVHRIGLLDIRMFNTDRHSGNILLIGEKAPYTMVPIDHGCILPSWFHLSEARFDWLQYPQCDVPFGARAIEYVNQLDADADAVILRRLGVREECIITMRICTKFLKLAVANNKTLAWMGKFMQRTMCFRNASKLERCILEACEQINLPFSIASNESNEDKATIALGILSRRPPIAFMESLERILQEKLKEE</sequence>
<dbReference type="PANTHER" id="PTHR45800">
    <property type="entry name" value="PHOSPHATIDYLINOSITOL 4-KINASE GAMMA"/>
    <property type="match status" value="1"/>
</dbReference>
<dbReference type="GO" id="GO:0005524">
    <property type="term" value="F:ATP binding"/>
    <property type="evidence" value="ECO:0007669"/>
    <property type="project" value="UniProtKB-KW"/>
</dbReference>
<dbReference type="Pfam" id="PF00454">
    <property type="entry name" value="PI3_PI4_kinase"/>
    <property type="match status" value="1"/>
</dbReference>
<comment type="similarity">
    <text evidence="1">Belongs to the PI3/PI4-kinase family. Type II PI4K subfamily.</text>
</comment>